<feature type="transmembrane region" description="Helical" evidence="6">
    <location>
        <begin position="607"/>
        <end position="627"/>
    </location>
</feature>
<feature type="transmembrane region" description="Helical" evidence="6">
    <location>
        <begin position="224"/>
        <end position="246"/>
    </location>
</feature>
<keyword evidence="4 6" id="KW-0472">Membrane</keyword>
<dbReference type="SUPFAM" id="SSF103473">
    <property type="entry name" value="MFS general substrate transporter"/>
    <property type="match status" value="1"/>
</dbReference>
<dbReference type="GO" id="GO:0022857">
    <property type="term" value="F:transmembrane transporter activity"/>
    <property type="evidence" value="ECO:0007669"/>
    <property type="project" value="InterPro"/>
</dbReference>
<dbReference type="AlphaFoldDB" id="A0AAN9UDG4"/>
<keyword evidence="3 6" id="KW-1133">Transmembrane helix</keyword>
<feature type="transmembrane region" description="Helical" evidence="6">
    <location>
        <begin position="292"/>
        <end position="314"/>
    </location>
</feature>
<feature type="domain" description="Major facilitator superfamily (MFS) profile" evidence="7">
    <location>
        <begin position="84"/>
        <end position="628"/>
    </location>
</feature>
<dbReference type="EMBL" id="JAKJXP020000104">
    <property type="protein sequence ID" value="KAK7745762.1"/>
    <property type="molecule type" value="Genomic_DNA"/>
</dbReference>
<dbReference type="PANTHER" id="PTHR23507">
    <property type="entry name" value="ZGC:174356"/>
    <property type="match status" value="1"/>
</dbReference>
<feature type="transmembrane region" description="Helical" evidence="6">
    <location>
        <begin position="197"/>
        <end position="218"/>
    </location>
</feature>
<comment type="subcellular location">
    <subcellularLocation>
        <location evidence="1">Membrane</location>
        <topology evidence="1">Multi-pass membrane protein</topology>
    </subcellularLocation>
</comment>
<proteinExistence type="predicted"/>
<evidence type="ECO:0000256" key="1">
    <source>
        <dbReference type="ARBA" id="ARBA00004141"/>
    </source>
</evidence>
<evidence type="ECO:0000256" key="3">
    <source>
        <dbReference type="ARBA" id="ARBA00022989"/>
    </source>
</evidence>
<dbReference type="InterPro" id="IPR036259">
    <property type="entry name" value="MFS_trans_sf"/>
</dbReference>
<evidence type="ECO:0000313" key="9">
    <source>
        <dbReference type="Proteomes" id="UP001320420"/>
    </source>
</evidence>
<sequence>MTSESQPGKRGGGPIQLIDTERDDYEHPASESSPLLGAGAGRDDANTSNGNGPPEPTWDGAADFEGLPWHKRPSIYWLIGPYFLFTLAFGGSLVPRLNLGVPVPTAADQEGAVAITRSHSIVDLVCRNYFADRQLADPAFTFTPVVLGADNPQCNVPGVQREVATFTLVMSVLTGVLSALTAPKLGSLSDRYGRKRLMVIASCGGVLNEVITILAARFPEAVDYNWLILGAFFDGATGSFTAGSLLSHSYTSDCSPPSRRGVNIGYLHACLFTGLAVGPLLAGYFVKWTGTLLSIFYVTLACHVFFIAFIYLAAPESLSKARQKLAREKHRAEKAAAAERLQAALLPRSSPSFLDRAGAGMVAGGRAGRASPAWLTALLSANPLAPLRILAPGGQGSGALRRNIVLLAAIDTVILSTAMAAGTATVLYSEYMFGWGTVEASEFVSVTSFVRVVVLLCLFPLVNYVFRVRPMRRRHRKQWEADADARARARAGGDAGAGTGAGVGAIVETNAGADNLDVWLIRVALASDLVGLVGYVLVRTPVLFVACGVVTACGGIGSAVIQSAITKHVPAERVGSLLGALGLLHALGRVFAPILFNGLYAATVESFPQAFFVLLASLFGLALVASLF</sequence>
<feature type="transmembrane region" description="Helical" evidence="6">
    <location>
        <begin position="404"/>
        <end position="428"/>
    </location>
</feature>
<feature type="transmembrane region" description="Helical" evidence="6">
    <location>
        <begin position="577"/>
        <end position="601"/>
    </location>
</feature>
<feature type="transmembrane region" description="Helical" evidence="6">
    <location>
        <begin position="75"/>
        <end position="94"/>
    </location>
</feature>
<keyword evidence="9" id="KW-1185">Reference proteome</keyword>
<reference evidence="8 9" key="1">
    <citation type="submission" date="2024-02" db="EMBL/GenBank/DDBJ databases">
        <title>De novo assembly and annotation of 12 fungi associated with fruit tree decline syndrome in Ontario, Canada.</title>
        <authorList>
            <person name="Sulman M."/>
            <person name="Ellouze W."/>
            <person name="Ilyukhin E."/>
        </authorList>
    </citation>
    <scope>NUCLEOTIDE SEQUENCE [LARGE SCALE GENOMIC DNA]</scope>
    <source>
        <strain evidence="8 9">M11/M66-122</strain>
    </source>
</reference>
<keyword evidence="2 6" id="KW-0812">Transmembrane</keyword>
<evidence type="ECO:0000256" key="6">
    <source>
        <dbReference type="SAM" id="Phobius"/>
    </source>
</evidence>
<dbReference type="GO" id="GO:0016020">
    <property type="term" value="C:membrane"/>
    <property type="evidence" value="ECO:0007669"/>
    <property type="project" value="UniProtKB-SubCell"/>
</dbReference>
<feature type="transmembrane region" description="Helical" evidence="6">
    <location>
        <begin position="266"/>
        <end position="286"/>
    </location>
</feature>
<accession>A0AAN9UDG4</accession>
<feature type="non-terminal residue" evidence="8">
    <location>
        <position position="628"/>
    </location>
</feature>
<feature type="transmembrane region" description="Helical" evidence="6">
    <location>
        <begin position="163"/>
        <end position="185"/>
    </location>
</feature>
<dbReference type="InterPro" id="IPR011701">
    <property type="entry name" value="MFS"/>
</dbReference>
<dbReference type="PROSITE" id="PS50850">
    <property type="entry name" value="MFS"/>
    <property type="match status" value="1"/>
</dbReference>
<protein>
    <recommendedName>
        <fullName evidence="7">Major facilitator superfamily (MFS) profile domain-containing protein</fullName>
    </recommendedName>
</protein>
<organism evidence="8 9">
    <name type="scientific">Diatrype stigma</name>
    <dbReference type="NCBI Taxonomy" id="117547"/>
    <lineage>
        <taxon>Eukaryota</taxon>
        <taxon>Fungi</taxon>
        <taxon>Dikarya</taxon>
        <taxon>Ascomycota</taxon>
        <taxon>Pezizomycotina</taxon>
        <taxon>Sordariomycetes</taxon>
        <taxon>Xylariomycetidae</taxon>
        <taxon>Xylariales</taxon>
        <taxon>Diatrypaceae</taxon>
        <taxon>Diatrype</taxon>
    </lineage>
</organism>
<feature type="transmembrane region" description="Helical" evidence="6">
    <location>
        <begin position="448"/>
        <end position="466"/>
    </location>
</feature>
<dbReference type="Pfam" id="PF07690">
    <property type="entry name" value="MFS_1"/>
    <property type="match status" value="1"/>
</dbReference>
<dbReference type="Gene3D" id="1.20.1250.20">
    <property type="entry name" value="MFS general substrate transporter like domains"/>
    <property type="match status" value="1"/>
</dbReference>
<dbReference type="InterPro" id="IPR020846">
    <property type="entry name" value="MFS_dom"/>
</dbReference>
<feature type="transmembrane region" description="Helical" evidence="6">
    <location>
        <begin position="519"/>
        <end position="537"/>
    </location>
</feature>
<evidence type="ECO:0000256" key="2">
    <source>
        <dbReference type="ARBA" id="ARBA00022692"/>
    </source>
</evidence>
<comment type="caution">
    <text evidence="8">The sequence shown here is derived from an EMBL/GenBank/DDBJ whole genome shotgun (WGS) entry which is preliminary data.</text>
</comment>
<evidence type="ECO:0000259" key="7">
    <source>
        <dbReference type="PROSITE" id="PS50850"/>
    </source>
</evidence>
<dbReference type="PANTHER" id="PTHR23507:SF40">
    <property type="entry name" value="TETRACYCLINE-EFFLUX TRANSPORTER"/>
    <property type="match status" value="1"/>
</dbReference>
<evidence type="ECO:0000313" key="8">
    <source>
        <dbReference type="EMBL" id="KAK7745762.1"/>
    </source>
</evidence>
<name>A0AAN9UDG4_9PEZI</name>
<feature type="region of interest" description="Disordered" evidence="5">
    <location>
        <begin position="1"/>
        <end position="61"/>
    </location>
</feature>
<evidence type="ECO:0000256" key="4">
    <source>
        <dbReference type="ARBA" id="ARBA00023136"/>
    </source>
</evidence>
<gene>
    <name evidence="8" type="ORF">SLS62_009644</name>
</gene>
<evidence type="ECO:0000256" key="5">
    <source>
        <dbReference type="SAM" id="MobiDB-lite"/>
    </source>
</evidence>
<dbReference type="Proteomes" id="UP001320420">
    <property type="component" value="Unassembled WGS sequence"/>
</dbReference>
<feature type="transmembrane region" description="Helical" evidence="6">
    <location>
        <begin position="543"/>
        <end position="565"/>
    </location>
</feature>